<dbReference type="OrthoDB" id="2086138at2"/>
<keyword evidence="4" id="KW-1185">Reference proteome</keyword>
<feature type="domain" description="DUF5681" evidence="2">
    <location>
        <begin position="15"/>
        <end position="89"/>
    </location>
</feature>
<accession>A0A2S8SAT2</accession>
<evidence type="ECO:0000259" key="2">
    <source>
        <dbReference type="Pfam" id="PF18932"/>
    </source>
</evidence>
<evidence type="ECO:0000313" key="4">
    <source>
        <dbReference type="Proteomes" id="UP000238338"/>
    </source>
</evidence>
<evidence type="ECO:0000256" key="1">
    <source>
        <dbReference type="SAM" id="MobiDB-lite"/>
    </source>
</evidence>
<dbReference type="InterPro" id="IPR043736">
    <property type="entry name" value="DUF5681"/>
</dbReference>
<sequence length="132" mass="14577">MPDDYDIGYGKPPETSRWRKGQSGNPKGRPKTRADHLRDAAAILSEPVTARTPDGRPVSLAGLEAAYLALCRKGLKGDVPALLRAITIMLEVQPAVEAKADDKRRKREELIARLDRLGLPTEALRNRPLEDD</sequence>
<protein>
    <recommendedName>
        <fullName evidence="2">DUF5681 domain-containing protein</fullName>
    </recommendedName>
</protein>
<dbReference type="Pfam" id="PF18932">
    <property type="entry name" value="DUF5681"/>
    <property type="match status" value="1"/>
</dbReference>
<comment type="caution">
    <text evidence="3">The sequence shown here is derived from an EMBL/GenBank/DDBJ whole genome shotgun (WGS) entry which is preliminary data.</text>
</comment>
<reference evidence="3 4" key="1">
    <citation type="submission" date="2018-02" db="EMBL/GenBank/DDBJ databases">
        <title>Genomic Encyclopedia of Archaeal and Bacterial Type Strains, Phase II (KMG-II): from individual species to whole genera.</title>
        <authorList>
            <person name="Goeker M."/>
        </authorList>
    </citation>
    <scope>NUCLEOTIDE SEQUENCE [LARGE SCALE GENOMIC DNA]</scope>
    <source>
        <strain evidence="3 4">DSM 18921</strain>
    </source>
</reference>
<dbReference type="EMBL" id="PVEP01000002">
    <property type="protein sequence ID" value="PQV57935.1"/>
    <property type="molecule type" value="Genomic_DNA"/>
</dbReference>
<dbReference type="AlphaFoldDB" id="A0A2S8SAT2"/>
<gene>
    <name evidence="3" type="ORF">LX70_01747</name>
</gene>
<proteinExistence type="predicted"/>
<name>A0A2S8SAT2_9RHOB</name>
<evidence type="ECO:0000313" key="3">
    <source>
        <dbReference type="EMBL" id="PQV57935.1"/>
    </source>
</evidence>
<dbReference type="Proteomes" id="UP000238338">
    <property type="component" value="Unassembled WGS sequence"/>
</dbReference>
<organism evidence="3 4">
    <name type="scientific">Albidovulum denitrificans</name>
    <dbReference type="NCBI Taxonomy" id="404881"/>
    <lineage>
        <taxon>Bacteria</taxon>
        <taxon>Pseudomonadati</taxon>
        <taxon>Pseudomonadota</taxon>
        <taxon>Alphaproteobacteria</taxon>
        <taxon>Rhodobacterales</taxon>
        <taxon>Paracoccaceae</taxon>
        <taxon>Albidovulum</taxon>
    </lineage>
</organism>
<feature type="region of interest" description="Disordered" evidence="1">
    <location>
        <begin position="1"/>
        <end position="34"/>
    </location>
</feature>
<dbReference type="RefSeq" id="WP_105514132.1">
    <property type="nucleotide sequence ID" value="NZ_PVEP01000002.1"/>
</dbReference>